<dbReference type="SUPFAM" id="SSF51197">
    <property type="entry name" value="Clavaminate synthase-like"/>
    <property type="match status" value="1"/>
</dbReference>
<keyword evidence="5 6" id="KW-0408">Iron</keyword>
<name>A5AYX4_VITVI</name>
<dbReference type="PANTHER" id="PTHR10209:SF884">
    <property type="entry name" value="1-AMINOCYCLOPROPANE-1-CARBOXYLATE OXIDASE HOMOLOG 1-LIKE"/>
    <property type="match status" value="1"/>
</dbReference>
<dbReference type="GO" id="GO:0046872">
    <property type="term" value="F:metal ion binding"/>
    <property type="evidence" value="ECO:0007669"/>
    <property type="project" value="UniProtKB-KW"/>
</dbReference>
<dbReference type="GO" id="GO:0051213">
    <property type="term" value="F:dioxygenase activity"/>
    <property type="evidence" value="ECO:0007669"/>
    <property type="project" value="UniProtKB-ARBA"/>
</dbReference>
<comment type="cofactor">
    <cofactor evidence="1">
        <name>Fe cation</name>
        <dbReference type="ChEBI" id="CHEBI:24875"/>
    </cofactor>
</comment>
<gene>
    <name evidence="8" type="ORF">VITISV_017626</name>
</gene>
<feature type="domain" description="Fe2OG dioxygenase" evidence="7">
    <location>
        <begin position="219"/>
        <end position="321"/>
    </location>
</feature>
<evidence type="ECO:0000256" key="5">
    <source>
        <dbReference type="ARBA" id="ARBA00023004"/>
    </source>
</evidence>
<dbReference type="InterPro" id="IPR026992">
    <property type="entry name" value="DIOX_N"/>
</dbReference>
<dbReference type="InterPro" id="IPR005123">
    <property type="entry name" value="Oxoglu/Fe-dep_dioxygenase_dom"/>
</dbReference>
<evidence type="ECO:0000256" key="2">
    <source>
        <dbReference type="ARBA" id="ARBA00008056"/>
    </source>
</evidence>
<dbReference type="EMBL" id="AM440705">
    <property type="protein sequence ID" value="CAN80594.1"/>
    <property type="molecule type" value="Genomic_DNA"/>
</dbReference>
<evidence type="ECO:0000256" key="3">
    <source>
        <dbReference type="ARBA" id="ARBA00022723"/>
    </source>
</evidence>
<dbReference type="PANTHER" id="PTHR10209">
    <property type="entry name" value="OXIDOREDUCTASE, 2OG-FE II OXYGENASE FAMILY PROTEIN"/>
    <property type="match status" value="1"/>
</dbReference>
<dbReference type="FunFam" id="2.60.120.330:FF:000005">
    <property type="entry name" value="1-aminocyclopropane-1-carboxylate oxidase homolog 1"/>
    <property type="match status" value="1"/>
</dbReference>
<proteinExistence type="inferred from homology"/>
<evidence type="ECO:0000259" key="7">
    <source>
        <dbReference type="PROSITE" id="PS51471"/>
    </source>
</evidence>
<protein>
    <recommendedName>
        <fullName evidence="7">Fe2OG dioxygenase domain-containing protein</fullName>
    </recommendedName>
</protein>
<evidence type="ECO:0000313" key="8">
    <source>
        <dbReference type="EMBL" id="CAN80594.1"/>
    </source>
</evidence>
<sequence length="373" mass="42048">MVSGSSDEILAGKVSDYDRKSELKSFDDSKLGVKGLLDAGLTKIPRMFINEQHKTDMTWGSRESSPESVPIIDFKGMDKDAALRTQIIKKVGEACEKWGFFQVVNHGIPESVLNDMIDGIRRFHEQDAETKKEYYSRDSQKKVRFISNFDLYQARMANWRDSLSCVMAPNPPLPEQLPAVCRDIVMEYSGQVMKLGLTLFELLSEALGLNPNHLKDMECAEGLFLSGHYYPACPEPELTLGTSSHTDSDFFTILLQDQMGGLQVLHEDQWVDVPPIPGALVINMGDLLQLVSNDRFKSIFHRVLAKNVGPRISLASFFNTSHPQNNSRLYGPIKELLSEENPPIYRETTVDEFLAYYFSKGLDGNSSLPHFKL</sequence>
<dbReference type="ExpressionAtlas" id="A5AYX4">
    <property type="expression patterns" value="baseline and differential"/>
</dbReference>
<organism evidence="8">
    <name type="scientific">Vitis vinifera</name>
    <name type="common">Grape</name>
    <dbReference type="NCBI Taxonomy" id="29760"/>
    <lineage>
        <taxon>Eukaryota</taxon>
        <taxon>Viridiplantae</taxon>
        <taxon>Streptophyta</taxon>
        <taxon>Embryophyta</taxon>
        <taxon>Tracheophyta</taxon>
        <taxon>Spermatophyta</taxon>
        <taxon>Magnoliopsida</taxon>
        <taxon>eudicotyledons</taxon>
        <taxon>Gunneridae</taxon>
        <taxon>Pentapetalae</taxon>
        <taxon>rosids</taxon>
        <taxon>Vitales</taxon>
        <taxon>Vitaceae</taxon>
        <taxon>Viteae</taxon>
        <taxon>Vitis</taxon>
    </lineage>
</organism>
<accession>A5AYX4</accession>
<dbReference type="PROSITE" id="PS51471">
    <property type="entry name" value="FE2OG_OXY"/>
    <property type="match status" value="1"/>
</dbReference>
<dbReference type="Pfam" id="PF14226">
    <property type="entry name" value="DIOX_N"/>
    <property type="match status" value="1"/>
</dbReference>
<evidence type="ECO:0000256" key="6">
    <source>
        <dbReference type="RuleBase" id="RU003682"/>
    </source>
</evidence>
<reference evidence="8" key="1">
    <citation type="journal article" date="2007" name="PLoS ONE">
        <title>The first genome sequence of an elite grapevine cultivar (Pinot noir Vitis vinifera L.): coping with a highly heterozygous genome.</title>
        <authorList>
            <person name="Velasco R."/>
            <person name="Zharkikh A."/>
            <person name="Troggio M."/>
            <person name="Cartwright D.A."/>
            <person name="Cestaro A."/>
            <person name="Pruss D."/>
            <person name="Pindo M."/>
            <person name="FitzGerald L.M."/>
            <person name="Vezzulli S."/>
            <person name="Reid J."/>
            <person name="Malacarne G."/>
            <person name="Iliev D."/>
            <person name="Coppola G."/>
            <person name="Wardell B."/>
            <person name="Micheletti D."/>
            <person name="Macalma T."/>
            <person name="Facci M."/>
            <person name="Mitchell J.T."/>
            <person name="Perazzolli M."/>
            <person name="Eldredge G."/>
            <person name="Gatto P."/>
            <person name="Oyzerski R."/>
            <person name="Moretto M."/>
            <person name="Gutin N."/>
            <person name="Stefanini M."/>
            <person name="Chen Y."/>
            <person name="Segala C."/>
            <person name="Davenport C."/>
            <person name="Dematte L."/>
            <person name="Mraz A."/>
            <person name="Battilana J."/>
            <person name="Stormo K."/>
            <person name="Costa F."/>
            <person name="Tao Q."/>
            <person name="Si-Ammour A."/>
            <person name="Harkins T."/>
            <person name="Lackey A."/>
            <person name="Perbost C."/>
            <person name="Taillon B."/>
            <person name="Stella A."/>
            <person name="Solovyev V."/>
            <person name="Fawcett J.A."/>
            <person name="Sterck L."/>
            <person name="Vandepoele K."/>
            <person name="Grando S.M."/>
            <person name="Toppo S."/>
            <person name="Moser C."/>
            <person name="Lanchbury J."/>
            <person name="Bogden R."/>
            <person name="Skolnick M."/>
            <person name="Sgaramella V."/>
            <person name="Bhatnagar S.K."/>
            <person name="Fontana P."/>
            <person name="Gutin A."/>
            <person name="Van de Peer Y."/>
            <person name="Salamini F."/>
            <person name="Viola R."/>
        </authorList>
    </citation>
    <scope>NUCLEOTIDE SEQUENCE</scope>
</reference>
<evidence type="ECO:0000256" key="4">
    <source>
        <dbReference type="ARBA" id="ARBA00023002"/>
    </source>
</evidence>
<dbReference type="InterPro" id="IPR027443">
    <property type="entry name" value="IPNS-like_sf"/>
</dbReference>
<dbReference type="Gene3D" id="2.60.120.330">
    <property type="entry name" value="B-lactam Antibiotic, Isopenicillin N Synthase, Chain"/>
    <property type="match status" value="1"/>
</dbReference>
<comment type="similarity">
    <text evidence="2 6">Belongs to the iron/ascorbate-dependent oxidoreductase family.</text>
</comment>
<keyword evidence="4 6" id="KW-0560">Oxidoreductase</keyword>
<dbReference type="AlphaFoldDB" id="A5AYX4"/>
<evidence type="ECO:0000256" key="1">
    <source>
        <dbReference type="ARBA" id="ARBA00001962"/>
    </source>
</evidence>
<dbReference type="Pfam" id="PF03171">
    <property type="entry name" value="2OG-FeII_Oxy"/>
    <property type="match status" value="1"/>
</dbReference>
<keyword evidence="3 6" id="KW-0479">Metal-binding</keyword>
<dbReference type="InterPro" id="IPR044861">
    <property type="entry name" value="IPNS-like_FE2OG_OXY"/>
</dbReference>